<proteinExistence type="predicted"/>
<dbReference type="Gene3D" id="3.50.50.60">
    <property type="entry name" value="FAD/NAD(P)-binding domain"/>
    <property type="match status" value="1"/>
</dbReference>
<accession>A0A0B7AAN9</accession>
<dbReference type="SUPFAM" id="SSF54373">
    <property type="entry name" value="FAD-linked reductases, C-terminal domain"/>
    <property type="match status" value="1"/>
</dbReference>
<dbReference type="InterPro" id="IPR036188">
    <property type="entry name" value="FAD/NAD-bd_sf"/>
</dbReference>
<dbReference type="Gene3D" id="3.30.9.10">
    <property type="entry name" value="D-Amino Acid Oxidase, subunit A, domain 2"/>
    <property type="match status" value="1"/>
</dbReference>
<dbReference type="Pfam" id="PF01266">
    <property type="entry name" value="DAO"/>
    <property type="match status" value="1"/>
</dbReference>
<evidence type="ECO:0000313" key="2">
    <source>
        <dbReference type="EMBL" id="CEK77086.1"/>
    </source>
</evidence>
<evidence type="ECO:0000259" key="1">
    <source>
        <dbReference type="Pfam" id="PF01266"/>
    </source>
</evidence>
<dbReference type="EMBL" id="HACG01030221">
    <property type="protein sequence ID" value="CEK77086.1"/>
    <property type="molecule type" value="Transcribed_RNA"/>
</dbReference>
<dbReference type="SUPFAM" id="SSF51905">
    <property type="entry name" value="FAD/NAD(P)-binding domain"/>
    <property type="match status" value="1"/>
</dbReference>
<dbReference type="AlphaFoldDB" id="A0A0B7AAN9"/>
<dbReference type="InterPro" id="IPR052745">
    <property type="entry name" value="G3P_Oxidase/Oxidoreductase"/>
</dbReference>
<protein>
    <recommendedName>
        <fullName evidence="1">FAD dependent oxidoreductase domain-containing protein</fullName>
    </recommendedName>
</protein>
<feature type="domain" description="FAD dependent oxidoreductase" evidence="1">
    <location>
        <begin position="7"/>
        <end position="351"/>
    </location>
</feature>
<dbReference type="PANTHER" id="PTHR42720:SF1">
    <property type="entry name" value="GLYCEROL 3-PHOSPHATE OXIDASE"/>
    <property type="match status" value="1"/>
</dbReference>
<sequence length="409" mass="44979">MAQTQYDVGIIGGGIVGCTMLFELTRQGYSCIMMEKNQYIMSEASAGNSGMLHTGFDAPLNSLEQHCIKSGHKGMFDVINKFNIPHKTCGTVLVAWTEKQNEIIPELRQKAHEAGILDVDFMSVSELYKKEPFLRQGAHGTLFVPGETIVDSNLLGLCCAHHATLQGAKILTNCEVLGFKDRTLNTSCGPISPAVTINCAGLYGDLVDNLAGLNTFSIKPRRGQYCVFGKNLNLVNSIIMPVPTEKTKGVGVFNSVYNNLVIGPTAEDVPSRTRPPLCDPKTHNYLTQTGRWIIPELNSFHPVGQYTGIRPATQFKDYQIRTYPQLGWITVGGIRSTGVSASLGTGQYISEKLQSDMSLELNRGMAKNINELHWEVGNNNNSSIIIEGCHYKVPHPIFQYGHQNVESKL</sequence>
<organism evidence="2">
    <name type="scientific">Arion vulgaris</name>
    <dbReference type="NCBI Taxonomy" id="1028688"/>
    <lineage>
        <taxon>Eukaryota</taxon>
        <taxon>Metazoa</taxon>
        <taxon>Spiralia</taxon>
        <taxon>Lophotrochozoa</taxon>
        <taxon>Mollusca</taxon>
        <taxon>Gastropoda</taxon>
        <taxon>Heterobranchia</taxon>
        <taxon>Euthyneura</taxon>
        <taxon>Panpulmonata</taxon>
        <taxon>Eupulmonata</taxon>
        <taxon>Stylommatophora</taxon>
        <taxon>Helicina</taxon>
        <taxon>Arionoidea</taxon>
        <taxon>Arionidae</taxon>
        <taxon>Arion</taxon>
    </lineage>
</organism>
<gene>
    <name evidence="2" type="primary">ORF102964</name>
</gene>
<name>A0A0B7AAN9_9EUPU</name>
<dbReference type="PANTHER" id="PTHR42720">
    <property type="entry name" value="GLYCEROL-3-PHOSPHATE DEHYDROGENASE"/>
    <property type="match status" value="1"/>
</dbReference>
<dbReference type="InterPro" id="IPR006076">
    <property type="entry name" value="FAD-dep_OxRdtase"/>
</dbReference>
<reference evidence="2" key="1">
    <citation type="submission" date="2014-12" db="EMBL/GenBank/DDBJ databases">
        <title>Insight into the proteome of Arion vulgaris.</title>
        <authorList>
            <person name="Aradska J."/>
            <person name="Bulat T."/>
            <person name="Smidak R."/>
            <person name="Sarate P."/>
            <person name="Gangsoo J."/>
            <person name="Sialana F."/>
            <person name="Bilban M."/>
            <person name="Lubec G."/>
        </authorList>
    </citation>
    <scope>NUCLEOTIDE SEQUENCE</scope>
    <source>
        <tissue evidence="2">Skin</tissue>
    </source>
</reference>